<protein>
    <submittedName>
        <fullName evidence="1">Uncharacterized protein</fullName>
    </submittedName>
</protein>
<evidence type="ECO:0000313" key="2">
    <source>
        <dbReference type="EMBL" id="KAF4480980.1"/>
    </source>
</evidence>
<accession>A0A7J6IKG1</accession>
<evidence type="ECO:0000313" key="3">
    <source>
        <dbReference type="EMBL" id="KAF4484591.1"/>
    </source>
</evidence>
<dbReference type="EMBL" id="ANPB02000001">
    <property type="protein sequence ID" value="KAF4490757.1"/>
    <property type="molecule type" value="Genomic_DNA"/>
</dbReference>
<dbReference type="EMBL" id="ANPB02000002">
    <property type="protein sequence ID" value="KAF4490129.1"/>
    <property type="molecule type" value="Genomic_DNA"/>
</dbReference>
<evidence type="ECO:0000313" key="4">
    <source>
        <dbReference type="EMBL" id="KAF4490129.1"/>
    </source>
</evidence>
<name>A0A7J6IKG1_COLFN</name>
<proteinExistence type="predicted"/>
<evidence type="ECO:0000313" key="5">
    <source>
        <dbReference type="EMBL" id="KAF4490757.1"/>
    </source>
</evidence>
<dbReference type="InParanoid" id="A0A7J6IKG1"/>
<dbReference type="RefSeq" id="XP_066009644.1">
    <property type="nucleotide sequence ID" value="XM_066150796.1"/>
</dbReference>
<dbReference type="EMBL" id="ANPB02000004">
    <property type="protein sequence ID" value="KAF4484591.1"/>
    <property type="molecule type" value="Genomic_DNA"/>
</dbReference>
<dbReference type="AlphaFoldDB" id="A0A7J6IKG1"/>
<reference evidence="1 6" key="1">
    <citation type="submission" date="2012-08" db="EMBL/GenBank/DDBJ databases">
        <authorList>
            <person name="Gan P.H.P."/>
            <person name="Ikeda K."/>
            <person name="Irieda H."/>
            <person name="Narusaka M."/>
            <person name="O'Connell R.J."/>
            <person name="Narusaka Y."/>
            <person name="Takano Y."/>
            <person name="Kubo Y."/>
            <person name="Shirasu K."/>
        </authorList>
    </citation>
    <scope>NUCLEOTIDE SEQUENCE [LARGE SCALE GENOMIC DNA]</scope>
    <source>
        <strain evidence="1 6">Nara gc5</strain>
    </source>
</reference>
<reference evidence="1 6" key="2">
    <citation type="submission" date="2020-04" db="EMBL/GenBank/DDBJ databases">
        <title>Genome sequencing and assembly of multiple isolates from the Colletotrichum gloeosporioides species complex.</title>
        <authorList>
            <person name="Gan P."/>
            <person name="Shirasu K."/>
        </authorList>
    </citation>
    <scope>NUCLEOTIDE SEQUENCE [LARGE SCALE GENOMIC DNA]</scope>
    <source>
        <strain evidence="1 6">Nara gc5</strain>
    </source>
</reference>
<sequence length="85" mass="9442">MFAHYDQCSHRHHIAVDLFPSSADGHYSGAFPPRSELSPLSATEGPQPQLQIWTSDLSKAIWCINPRAPFDRCSTASIIEVGELF</sequence>
<dbReference type="EMBL" id="ANPB02000006">
    <property type="protein sequence ID" value="KAF4480980.1"/>
    <property type="molecule type" value="Genomic_DNA"/>
</dbReference>
<dbReference type="EMBL" id="ANPB02000009">
    <property type="protein sequence ID" value="KAF4477086.1"/>
    <property type="molecule type" value="Genomic_DNA"/>
</dbReference>
<dbReference type="Proteomes" id="UP000011096">
    <property type="component" value="Unassembled WGS sequence"/>
</dbReference>
<organism evidence="1 6">
    <name type="scientific">Colletotrichum fructicola (strain Nara gc5)</name>
    <name type="common">Anthracnose fungus</name>
    <name type="synonym">Colletotrichum gloeosporioides (strain Nara gc5)</name>
    <dbReference type="NCBI Taxonomy" id="1213859"/>
    <lineage>
        <taxon>Eukaryota</taxon>
        <taxon>Fungi</taxon>
        <taxon>Dikarya</taxon>
        <taxon>Ascomycota</taxon>
        <taxon>Pezizomycotina</taxon>
        <taxon>Sordariomycetes</taxon>
        <taxon>Hypocreomycetidae</taxon>
        <taxon>Glomerellales</taxon>
        <taxon>Glomerellaceae</taxon>
        <taxon>Colletotrichum</taxon>
        <taxon>Colletotrichum gloeosporioides species complex</taxon>
    </lineage>
</organism>
<keyword evidence="6" id="KW-1185">Reference proteome</keyword>
<comment type="caution">
    <text evidence="1">The sequence shown here is derived from an EMBL/GenBank/DDBJ whole genome shotgun (WGS) entry which is preliminary data.</text>
</comment>
<gene>
    <name evidence="5" type="ORF">CGGC5_v001238</name>
    <name evidence="4" type="ORF">CGGC5_v003752</name>
    <name evidence="3" type="ORF">CGGC5_v008019</name>
    <name evidence="2" type="ORF">CGGC5_v011225</name>
    <name evidence="1" type="ORF">CGGC5_v014815</name>
</gene>
<evidence type="ECO:0000313" key="1">
    <source>
        <dbReference type="EMBL" id="KAF4477086.1"/>
    </source>
</evidence>
<evidence type="ECO:0000313" key="6">
    <source>
        <dbReference type="Proteomes" id="UP000011096"/>
    </source>
</evidence>
<dbReference type="GeneID" id="90979607"/>